<name>A0AAJ0MDZ0_9PEZI</name>
<dbReference type="SUPFAM" id="SSF56112">
    <property type="entry name" value="Protein kinase-like (PK-like)"/>
    <property type="match status" value="1"/>
</dbReference>
<reference evidence="2" key="1">
    <citation type="journal article" date="2023" name="Mol. Phylogenet. Evol.">
        <title>Genome-scale phylogeny and comparative genomics of the fungal order Sordariales.</title>
        <authorList>
            <person name="Hensen N."/>
            <person name="Bonometti L."/>
            <person name="Westerberg I."/>
            <person name="Brannstrom I.O."/>
            <person name="Guillou S."/>
            <person name="Cros-Aarteil S."/>
            <person name="Calhoun S."/>
            <person name="Haridas S."/>
            <person name="Kuo A."/>
            <person name="Mondo S."/>
            <person name="Pangilinan J."/>
            <person name="Riley R."/>
            <person name="LaButti K."/>
            <person name="Andreopoulos B."/>
            <person name="Lipzen A."/>
            <person name="Chen C."/>
            <person name="Yan M."/>
            <person name="Daum C."/>
            <person name="Ng V."/>
            <person name="Clum A."/>
            <person name="Steindorff A."/>
            <person name="Ohm R.A."/>
            <person name="Martin F."/>
            <person name="Silar P."/>
            <person name="Natvig D.O."/>
            <person name="Lalanne C."/>
            <person name="Gautier V."/>
            <person name="Ament-Velasquez S.L."/>
            <person name="Kruys A."/>
            <person name="Hutchinson M.I."/>
            <person name="Powell A.J."/>
            <person name="Barry K."/>
            <person name="Miller A.N."/>
            <person name="Grigoriev I.V."/>
            <person name="Debuchy R."/>
            <person name="Gladieux P."/>
            <person name="Hiltunen Thoren M."/>
            <person name="Johannesson H."/>
        </authorList>
    </citation>
    <scope>NUCLEOTIDE SEQUENCE</scope>
    <source>
        <strain evidence="2">CBS 955.72</strain>
    </source>
</reference>
<dbReference type="InterPro" id="IPR011009">
    <property type="entry name" value="Kinase-like_dom_sf"/>
</dbReference>
<dbReference type="AlphaFoldDB" id="A0AAJ0MDZ0"/>
<proteinExistence type="predicted"/>
<evidence type="ECO:0000313" key="2">
    <source>
        <dbReference type="EMBL" id="KAK3352614.1"/>
    </source>
</evidence>
<evidence type="ECO:0000313" key="3">
    <source>
        <dbReference type="Proteomes" id="UP001275084"/>
    </source>
</evidence>
<comment type="caution">
    <text evidence="2">The sequence shown here is derived from an EMBL/GenBank/DDBJ whole genome shotgun (WGS) entry which is preliminary data.</text>
</comment>
<organism evidence="2 3">
    <name type="scientific">Lasiosphaeria hispida</name>
    <dbReference type="NCBI Taxonomy" id="260671"/>
    <lineage>
        <taxon>Eukaryota</taxon>
        <taxon>Fungi</taxon>
        <taxon>Dikarya</taxon>
        <taxon>Ascomycota</taxon>
        <taxon>Pezizomycotina</taxon>
        <taxon>Sordariomycetes</taxon>
        <taxon>Sordariomycetidae</taxon>
        <taxon>Sordariales</taxon>
        <taxon>Lasiosphaeriaceae</taxon>
        <taxon>Lasiosphaeria</taxon>
    </lineage>
</organism>
<reference evidence="2" key="2">
    <citation type="submission" date="2023-06" db="EMBL/GenBank/DDBJ databases">
        <authorList>
            <consortium name="Lawrence Berkeley National Laboratory"/>
            <person name="Haridas S."/>
            <person name="Hensen N."/>
            <person name="Bonometti L."/>
            <person name="Westerberg I."/>
            <person name="Brannstrom I.O."/>
            <person name="Guillou S."/>
            <person name="Cros-Aarteil S."/>
            <person name="Calhoun S."/>
            <person name="Kuo A."/>
            <person name="Mondo S."/>
            <person name="Pangilinan J."/>
            <person name="Riley R."/>
            <person name="Labutti K."/>
            <person name="Andreopoulos B."/>
            <person name="Lipzen A."/>
            <person name="Chen C."/>
            <person name="Yanf M."/>
            <person name="Daum C."/>
            <person name="Ng V."/>
            <person name="Clum A."/>
            <person name="Steindorff A."/>
            <person name="Ohm R."/>
            <person name="Martin F."/>
            <person name="Silar P."/>
            <person name="Natvig D."/>
            <person name="Lalanne C."/>
            <person name="Gautier V."/>
            <person name="Ament-Velasquez S.L."/>
            <person name="Kruys A."/>
            <person name="Hutchinson M.I."/>
            <person name="Powell A.J."/>
            <person name="Barry K."/>
            <person name="Miller A.N."/>
            <person name="Grigoriev I.V."/>
            <person name="Debuchy R."/>
            <person name="Gladieux P."/>
            <person name="Thoren M.H."/>
            <person name="Johannesson H."/>
        </authorList>
    </citation>
    <scope>NUCLEOTIDE SEQUENCE</scope>
    <source>
        <strain evidence="2">CBS 955.72</strain>
    </source>
</reference>
<evidence type="ECO:0000256" key="1">
    <source>
        <dbReference type="SAM" id="MobiDB-lite"/>
    </source>
</evidence>
<gene>
    <name evidence="2" type="ORF">B0T25DRAFT_542387</name>
</gene>
<protein>
    <submittedName>
        <fullName evidence="2">Uncharacterized protein</fullName>
    </submittedName>
</protein>
<keyword evidence="3" id="KW-1185">Reference proteome</keyword>
<feature type="non-terminal residue" evidence="2">
    <location>
        <position position="1"/>
    </location>
</feature>
<feature type="region of interest" description="Disordered" evidence="1">
    <location>
        <begin position="165"/>
        <end position="247"/>
    </location>
</feature>
<sequence>YKAAHKAKGTSFWHVLGGKVFPETLFVDCARRSEAEPDEIQQQGLGLRVRDSRHKMVAKVLCQAYHYMIISGLAYGYVSSGDCMVFLTIPHDTPDILLAYLIHNFDNTQEAQQTFVAQLATLVLLAIKAKVPSAQWILNAKQTLPRWPPKSNKMAGDLQFPGFTGGALSLPWPPPPPTPSCHSDTPAIDYHQHDDDNNNNNDNNAGLTAGPQDTMAKQKKEGPPPPAAASTSDTAASSYGGGGGRSGGTCASGSNSAPFCTQACLLSLCRQGALDPACPNTPIHGRQGRQSHHPVSAPNICLLIRDQLAYNLDQGCECLDKYGMFGATGVLFKITTSRYGYTFVAKGVQAVDADTLEEEACIYSHCRDLQGTFIPVHLGNINLVHPYPLRSLALVHSMMFLSWAGLTLDACILPAGIDPQAKTDTAVEALTQLGIEYYDLKKTNLTWNEEVGRVMIIDFNMARIYATGQKRKNGTVLAGMEKAKRV</sequence>
<feature type="compositionally biased region" description="Low complexity" evidence="1">
    <location>
        <begin position="228"/>
        <end position="238"/>
    </location>
</feature>
<dbReference type="EMBL" id="JAUIQD010000004">
    <property type="protein sequence ID" value="KAK3352614.1"/>
    <property type="molecule type" value="Genomic_DNA"/>
</dbReference>
<dbReference type="Proteomes" id="UP001275084">
    <property type="component" value="Unassembled WGS sequence"/>
</dbReference>
<accession>A0AAJ0MDZ0</accession>